<evidence type="ECO:0000256" key="5">
    <source>
        <dbReference type="PIRNR" id="PIRNR000109"/>
    </source>
</evidence>
<organism evidence="8 9">
    <name type="scientific">Synechocystis salina LEGE 00031</name>
    <dbReference type="NCBI Taxonomy" id="1828736"/>
    <lineage>
        <taxon>Bacteria</taxon>
        <taxon>Bacillati</taxon>
        <taxon>Cyanobacteriota</taxon>
        <taxon>Cyanophyceae</taxon>
        <taxon>Synechococcales</taxon>
        <taxon>Merismopediaceae</taxon>
        <taxon>Synechocystis</taxon>
    </lineage>
</organism>
<dbReference type="Gene3D" id="1.10.1040.10">
    <property type="entry name" value="N-(1-d-carboxylethyl)-l-norvaline Dehydrogenase, domain 2"/>
    <property type="match status" value="1"/>
</dbReference>
<reference evidence="8 9" key="1">
    <citation type="submission" date="2020-10" db="EMBL/GenBank/DDBJ databases">
        <authorList>
            <person name="Castelo-Branco R."/>
            <person name="Eusebio N."/>
            <person name="Adriana R."/>
            <person name="Vieira A."/>
            <person name="Brugerolle De Fraissinette N."/>
            <person name="Rezende De Castro R."/>
            <person name="Schneider M.P."/>
            <person name="Vasconcelos V."/>
            <person name="Leao P.N."/>
        </authorList>
    </citation>
    <scope>NUCLEOTIDE SEQUENCE [LARGE SCALE GENOMIC DNA]</scope>
    <source>
        <strain evidence="8 9">LEGE 00031</strain>
    </source>
</reference>
<dbReference type="InterPro" id="IPR008927">
    <property type="entry name" value="6-PGluconate_DH-like_C_sf"/>
</dbReference>
<dbReference type="RefSeq" id="WP_194019880.1">
    <property type="nucleotide sequence ID" value="NZ_JADEVV010000026.1"/>
</dbReference>
<evidence type="ECO:0000256" key="4">
    <source>
        <dbReference type="ARBA" id="ARBA00023064"/>
    </source>
</evidence>
<dbReference type="InterPro" id="IPR006113">
    <property type="entry name" value="6PGDH_Gnd/GntZ"/>
</dbReference>
<dbReference type="NCBIfam" id="NF006765">
    <property type="entry name" value="PRK09287.1"/>
    <property type="match status" value="1"/>
</dbReference>
<dbReference type="InterPro" id="IPR013328">
    <property type="entry name" value="6PGD_dom2"/>
</dbReference>
<evidence type="ECO:0000313" key="9">
    <source>
        <dbReference type="Proteomes" id="UP000658720"/>
    </source>
</evidence>
<keyword evidence="3 5" id="KW-0560">Oxidoreductase</keyword>
<dbReference type="SUPFAM" id="SSF51735">
    <property type="entry name" value="NAD(P)-binding Rossmann-fold domains"/>
    <property type="match status" value="1"/>
</dbReference>
<dbReference type="InterPro" id="IPR006183">
    <property type="entry name" value="Pgluconate_DH"/>
</dbReference>
<proteinExistence type="inferred from homology"/>
<dbReference type="NCBIfam" id="TIGR00873">
    <property type="entry name" value="gnd"/>
    <property type="match status" value="1"/>
</dbReference>
<sequence length="475" mass="52087">MTKRTFGVIGLAVMGENLALNVESRGFPIAVYNRSPNKTEKFMAERAVDKDIKAAYTVEEFVQLLERPRKILVMVKAGGPVDAVIDELKPLLEAGDMIIDGGNSLYEDTERRTKDLEATGLGFVGMGVSGGEEGALLGPSLMPGGTPTAYKELEPILTKIAAQVEDPDNPACVTFIGPGGAGHYVKMVHNGIEYGDMQLIAEAYDILKNGLGLSNEKLHEVFGQWNQTDELNSFLIEISTDIFAKKDPETGGHLIDYILDAAGQKGTGRWTVMSGLELGVPIPTIYAAVNARVMSSLKEERVAASGQLSGPGKTFSGDVEAWIPKVRDALYCSKMCSYAQGMALIAKASQEFGYDVNLPEIARIWKGGCIIRAGFLDKIKKAFKDNPQLPNLLLAPEFKQSILDRQGPWREVLMLANEMGIAVPAFSSSLDYFDSYRRAVLPQNLTQAQRDYFGAHTYERTDKPRGEFFHTEWLD</sequence>
<dbReference type="GO" id="GO:0004616">
    <property type="term" value="F:phosphogluconate dehydrogenase (decarboxylating) activity"/>
    <property type="evidence" value="ECO:0007669"/>
    <property type="project" value="UniProtKB-EC"/>
</dbReference>
<dbReference type="InterPro" id="IPR006115">
    <property type="entry name" value="6PGDH_NADP-bd"/>
</dbReference>
<comment type="caution">
    <text evidence="8">The sequence shown here is derived from an EMBL/GenBank/DDBJ whole genome shotgun (WGS) entry which is preliminary data.</text>
</comment>
<comment type="pathway">
    <text evidence="5 6">Carbohydrate degradation; pentose phosphate pathway; D-ribulose 5-phosphate from D-glucose 6-phosphate (oxidative stage): step 3/3.</text>
</comment>
<dbReference type="PANTHER" id="PTHR11811">
    <property type="entry name" value="6-PHOSPHOGLUCONATE DEHYDROGENASE"/>
    <property type="match status" value="1"/>
</dbReference>
<evidence type="ECO:0000259" key="7">
    <source>
        <dbReference type="SMART" id="SM01350"/>
    </source>
</evidence>
<comment type="similarity">
    <text evidence="1 5 6">Belongs to the 6-phosphogluconate dehydrogenase family.</text>
</comment>
<evidence type="ECO:0000256" key="2">
    <source>
        <dbReference type="ARBA" id="ARBA00011738"/>
    </source>
</evidence>
<dbReference type="Pfam" id="PF03446">
    <property type="entry name" value="NAD_binding_2"/>
    <property type="match status" value="1"/>
</dbReference>
<dbReference type="Gene3D" id="3.40.50.720">
    <property type="entry name" value="NAD(P)-binding Rossmann-like Domain"/>
    <property type="match status" value="1"/>
</dbReference>
<keyword evidence="5 6" id="KW-0521">NADP</keyword>
<dbReference type="PIRSF" id="PIRSF000109">
    <property type="entry name" value="6PGD"/>
    <property type="match status" value="1"/>
</dbReference>
<protein>
    <recommendedName>
        <fullName evidence="5 6">6-phosphogluconate dehydrogenase, decarboxylating</fullName>
        <ecNumber evidence="5 6">1.1.1.44</ecNumber>
    </recommendedName>
</protein>
<evidence type="ECO:0000256" key="6">
    <source>
        <dbReference type="RuleBase" id="RU000485"/>
    </source>
</evidence>
<comment type="function">
    <text evidence="5">Catalyzes the oxidative decarboxylation of 6-phosphogluconate to ribulose 5-phosphate and CO(2), with concomitant reduction of NADP to NADPH.</text>
</comment>
<dbReference type="Proteomes" id="UP000658720">
    <property type="component" value="Unassembled WGS sequence"/>
</dbReference>
<accession>A0ABR9VSD2</accession>
<comment type="subunit">
    <text evidence="2 5">Homodimer.</text>
</comment>
<dbReference type="InterPro" id="IPR006184">
    <property type="entry name" value="6PGdom_BS"/>
</dbReference>
<dbReference type="PROSITE" id="PS00461">
    <property type="entry name" value="6PGD"/>
    <property type="match status" value="1"/>
</dbReference>
<dbReference type="EMBL" id="JADEVV010000026">
    <property type="protein sequence ID" value="MBE9254237.1"/>
    <property type="molecule type" value="Genomic_DNA"/>
</dbReference>
<keyword evidence="9" id="KW-1185">Reference proteome</keyword>
<feature type="domain" description="6-phosphogluconate dehydrogenase C-terminal" evidence="7">
    <location>
        <begin position="182"/>
        <end position="474"/>
    </location>
</feature>
<dbReference type="PRINTS" id="PR00076">
    <property type="entry name" value="6PGDHDRGNASE"/>
</dbReference>
<keyword evidence="5 6" id="KW-0570">Pentose shunt</keyword>
<comment type="catalytic activity">
    <reaction evidence="5 6">
        <text>6-phospho-D-gluconate + NADP(+) = D-ribulose 5-phosphate + CO2 + NADPH</text>
        <dbReference type="Rhea" id="RHEA:10116"/>
        <dbReference type="ChEBI" id="CHEBI:16526"/>
        <dbReference type="ChEBI" id="CHEBI:57783"/>
        <dbReference type="ChEBI" id="CHEBI:58121"/>
        <dbReference type="ChEBI" id="CHEBI:58349"/>
        <dbReference type="ChEBI" id="CHEBI:58759"/>
        <dbReference type="EC" id="1.1.1.44"/>
    </reaction>
</comment>
<dbReference type="EC" id="1.1.1.44" evidence="5 6"/>
<gene>
    <name evidence="8" type="primary">gnd</name>
    <name evidence="8" type="ORF">IQ217_10375</name>
</gene>
<dbReference type="Gene3D" id="1.20.5.320">
    <property type="entry name" value="6-Phosphogluconate Dehydrogenase, domain 3"/>
    <property type="match status" value="1"/>
</dbReference>
<evidence type="ECO:0000313" key="8">
    <source>
        <dbReference type="EMBL" id="MBE9254237.1"/>
    </source>
</evidence>
<dbReference type="SUPFAM" id="SSF48179">
    <property type="entry name" value="6-phosphogluconate dehydrogenase C-terminal domain-like"/>
    <property type="match status" value="1"/>
</dbReference>
<name>A0ABR9VSD2_9SYNC</name>
<dbReference type="InterPro" id="IPR006114">
    <property type="entry name" value="6PGDH_C"/>
</dbReference>
<dbReference type="SMART" id="SM01350">
    <property type="entry name" value="6PGD"/>
    <property type="match status" value="1"/>
</dbReference>
<evidence type="ECO:0000256" key="3">
    <source>
        <dbReference type="ARBA" id="ARBA00023002"/>
    </source>
</evidence>
<dbReference type="Pfam" id="PF00393">
    <property type="entry name" value="6PGD"/>
    <property type="match status" value="1"/>
</dbReference>
<dbReference type="InterPro" id="IPR036291">
    <property type="entry name" value="NAD(P)-bd_dom_sf"/>
</dbReference>
<keyword evidence="4 6" id="KW-0311">Gluconate utilization</keyword>
<evidence type="ECO:0000256" key="1">
    <source>
        <dbReference type="ARBA" id="ARBA00008419"/>
    </source>
</evidence>